<evidence type="ECO:0008006" key="10">
    <source>
        <dbReference type="Google" id="ProtNLM"/>
    </source>
</evidence>
<dbReference type="Proteomes" id="UP000642180">
    <property type="component" value="Unassembled WGS sequence"/>
</dbReference>
<comment type="subcellular location">
    <subcellularLocation>
        <location evidence="1">Cell membrane</location>
        <topology evidence="1">Multi-pass membrane protein</topology>
    </subcellularLocation>
</comment>
<evidence type="ECO:0000313" key="9">
    <source>
        <dbReference type="Proteomes" id="UP000642180"/>
    </source>
</evidence>
<dbReference type="AlphaFoldDB" id="A0A8J3F3R9"/>
<feature type="transmembrane region" description="Helical" evidence="7">
    <location>
        <begin position="28"/>
        <end position="53"/>
    </location>
</feature>
<keyword evidence="3" id="KW-1003">Cell membrane</keyword>
<reference evidence="9" key="1">
    <citation type="journal article" date="2019" name="Int. J. Syst. Evol. Microbiol.">
        <title>The Global Catalogue of Microorganisms (GCM) 10K type strain sequencing project: providing services to taxonomists for standard genome sequencing and annotation.</title>
        <authorList>
            <consortium name="The Broad Institute Genomics Platform"/>
            <consortium name="The Broad Institute Genome Sequencing Center for Infectious Disease"/>
            <person name="Wu L."/>
            <person name="Ma J."/>
        </authorList>
    </citation>
    <scope>NUCLEOTIDE SEQUENCE [LARGE SCALE GENOMIC DNA]</scope>
    <source>
        <strain evidence="9">CCM 2767</strain>
    </source>
</reference>
<dbReference type="PANTHER" id="PTHR33884:SF3">
    <property type="entry name" value="UPF0410 PROTEIN YMGE"/>
    <property type="match status" value="1"/>
</dbReference>
<dbReference type="GO" id="GO:0005886">
    <property type="term" value="C:plasma membrane"/>
    <property type="evidence" value="ECO:0007669"/>
    <property type="project" value="UniProtKB-SubCell"/>
</dbReference>
<keyword evidence="4 7" id="KW-0812">Transmembrane</keyword>
<evidence type="ECO:0000256" key="6">
    <source>
        <dbReference type="ARBA" id="ARBA00023136"/>
    </source>
</evidence>
<keyword evidence="6 7" id="KW-0472">Membrane</keyword>
<organism evidence="8 9">
    <name type="scientific">Oxalicibacterium faecigallinarum</name>
    <dbReference type="NCBI Taxonomy" id="573741"/>
    <lineage>
        <taxon>Bacteria</taxon>
        <taxon>Pseudomonadati</taxon>
        <taxon>Pseudomonadota</taxon>
        <taxon>Betaproteobacteria</taxon>
        <taxon>Burkholderiales</taxon>
        <taxon>Oxalobacteraceae</taxon>
        <taxon>Oxalicibacterium</taxon>
    </lineage>
</organism>
<evidence type="ECO:0000256" key="5">
    <source>
        <dbReference type="ARBA" id="ARBA00022989"/>
    </source>
</evidence>
<gene>
    <name evidence="8" type="ORF">GCM10008066_25720</name>
</gene>
<dbReference type="EMBL" id="BMDI01000002">
    <property type="protein sequence ID" value="GGI20776.1"/>
    <property type="molecule type" value="Genomic_DNA"/>
</dbReference>
<comment type="caution">
    <text evidence="8">The sequence shown here is derived from an EMBL/GenBank/DDBJ whole genome shotgun (WGS) entry which is preliminary data.</text>
</comment>
<evidence type="ECO:0000256" key="7">
    <source>
        <dbReference type="SAM" id="Phobius"/>
    </source>
</evidence>
<dbReference type="PANTHER" id="PTHR33884">
    <property type="entry name" value="UPF0410 PROTEIN YMGE"/>
    <property type="match status" value="1"/>
</dbReference>
<dbReference type="RefSeq" id="WP_188381733.1">
    <property type="nucleotide sequence ID" value="NZ_BMDI01000002.1"/>
</dbReference>
<proteinExistence type="inferred from homology"/>
<evidence type="ECO:0000256" key="2">
    <source>
        <dbReference type="ARBA" id="ARBA00011006"/>
    </source>
</evidence>
<accession>A0A8J3F3R9</accession>
<evidence type="ECO:0000256" key="4">
    <source>
        <dbReference type="ARBA" id="ARBA00022692"/>
    </source>
</evidence>
<keyword evidence="5 7" id="KW-1133">Transmembrane helix</keyword>
<evidence type="ECO:0000256" key="1">
    <source>
        <dbReference type="ARBA" id="ARBA00004651"/>
    </source>
</evidence>
<comment type="similarity">
    <text evidence="2">Belongs to the UPF0410 family.</text>
</comment>
<evidence type="ECO:0000256" key="3">
    <source>
        <dbReference type="ARBA" id="ARBA00022475"/>
    </source>
</evidence>
<feature type="transmembrane region" description="Helical" evidence="7">
    <location>
        <begin position="65"/>
        <end position="83"/>
    </location>
</feature>
<keyword evidence="9" id="KW-1185">Reference proteome</keyword>
<protein>
    <recommendedName>
        <fullName evidence="10">GlsB/YeaQ/YmgE family stress response membrane protein</fullName>
    </recommendedName>
</protein>
<sequence>MTIILCIATGIILGGLCAFSMSEDRSDVILNLMTGISGAVLGGWMLGPMLDAAPSTMNAFDESNIYAAIGGAIVLLVIVHVLQAQDRVE</sequence>
<name>A0A8J3F3R9_9BURK</name>
<dbReference type="InterPro" id="IPR007341">
    <property type="entry name" value="Transgly_assoc"/>
</dbReference>
<evidence type="ECO:0000313" key="8">
    <source>
        <dbReference type="EMBL" id="GGI20776.1"/>
    </source>
</evidence>